<evidence type="ECO:0000256" key="1">
    <source>
        <dbReference type="SAM" id="SignalP"/>
    </source>
</evidence>
<dbReference type="RefSeq" id="WP_243363117.1">
    <property type="nucleotide sequence ID" value="NZ_JALGBH010000002.1"/>
</dbReference>
<accession>A0ABS9ZZR8</accession>
<organism evidence="2 3">
    <name type="scientific">Pedobacter montanisoli</name>
    <dbReference type="NCBI Taxonomy" id="2923277"/>
    <lineage>
        <taxon>Bacteria</taxon>
        <taxon>Pseudomonadati</taxon>
        <taxon>Bacteroidota</taxon>
        <taxon>Sphingobacteriia</taxon>
        <taxon>Sphingobacteriales</taxon>
        <taxon>Sphingobacteriaceae</taxon>
        <taxon>Pedobacter</taxon>
    </lineage>
</organism>
<dbReference type="Proteomes" id="UP001165460">
    <property type="component" value="Unassembled WGS sequence"/>
</dbReference>
<protein>
    <submittedName>
        <fullName evidence="2">Uncharacterized protein</fullName>
    </submittedName>
</protein>
<dbReference type="EMBL" id="JALGBH010000002">
    <property type="protein sequence ID" value="MCJ0743804.1"/>
    <property type="molecule type" value="Genomic_DNA"/>
</dbReference>
<evidence type="ECO:0000313" key="3">
    <source>
        <dbReference type="Proteomes" id="UP001165460"/>
    </source>
</evidence>
<proteinExistence type="predicted"/>
<comment type="caution">
    <text evidence="2">The sequence shown here is derived from an EMBL/GenBank/DDBJ whole genome shotgun (WGS) entry which is preliminary data.</text>
</comment>
<feature type="signal peptide" evidence="1">
    <location>
        <begin position="1"/>
        <end position="20"/>
    </location>
</feature>
<evidence type="ECO:0000313" key="2">
    <source>
        <dbReference type="EMBL" id="MCJ0743804.1"/>
    </source>
</evidence>
<keyword evidence="3" id="KW-1185">Reference proteome</keyword>
<sequence>MKNRLLLLLTFMMIVNFSFAQKDITDMYDSFKVFRNSNLDHASYEQRCRLLLENTSLLSKKQLINIRYHMGRNFERMKLPDSALKYYLLVEPEEPNYEVMNWAIGFIYITKATPYVAKINEAVAKKDAVANKNAFEAYKKQIYKALPYLEKYYACTQDEDTMKAIKRLYTQIKDTQGLANFDHRVKKLPKDCVTLLEDN</sequence>
<gene>
    <name evidence="2" type="ORF">MMF97_13880</name>
</gene>
<name>A0ABS9ZZR8_9SPHI</name>
<feature type="chain" id="PRO_5046939102" evidence="1">
    <location>
        <begin position="21"/>
        <end position="199"/>
    </location>
</feature>
<reference evidence="2" key="1">
    <citation type="submission" date="2022-03" db="EMBL/GenBank/DDBJ databases">
        <authorList>
            <person name="Woo C.Y."/>
        </authorList>
    </citation>
    <scope>NUCLEOTIDE SEQUENCE</scope>
    <source>
        <strain evidence="2">CYS-01</strain>
    </source>
</reference>
<keyword evidence="1" id="KW-0732">Signal</keyword>